<proteinExistence type="inferred from homology"/>
<feature type="domain" description="DUF155" evidence="3">
    <location>
        <begin position="142"/>
        <end position="343"/>
    </location>
</feature>
<comment type="similarity">
    <text evidence="1">Belongs to the RMD1/sif2 family.</text>
</comment>
<dbReference type="EMBL" id="MU167286">
    <property type="protein sequence ID" value="KAG0144904.1"/>
    <property type="molecule type" value="Genomic_DNA"/>
</dbReference>
<dbReference type="PANTHER" id="PTHR16255">
    <property type="entry name" value="REQUIRED FOR MEIOTIC NUCLEAR DIVISION PROTEIN 1 HOMOLOG"/>
    <property type="match status" value="1"/>
</dbReference>
<accession>A0A9P6NIT7</accession>
<comment type="caution">
    <text evidence="4">The sequence shown here is derived from an EMBL/GenBank/DDBJ whole genome shotgun (WGS) entry which is preliminary data.</text>
</comment>
<evidence type="ECO:0000313" key="5">
    <source>
        <dbReference type="Proteomes" id="UP000886653"/>
    </source>
</evidence>
<name>A0A9P6NIT7_9BASI</name>
<feature type="region of interest" description="Disordered" evidence="2">
    <location>
        <begin position="198"/>
        <end position="227"/>
    </location>
</feature>
<dbReference type="Pfam" id="PF02582">
    <property type="entry name" value="DUF155"/>
    <property type="match status" value="1"/>
</dbReference>
<dbReference type="InterPro" id="IPR051624">
    <property type="entry name" value="RMD1/Sad1-interacting"/>
</dbReference>
<dbReference type="GO" id="GO:0070131">
    <property type="term" value="P:positive regulation of mitochondrial translation"/>
    <property type="evidence" value="ECO:0007669"/>
    <property type="project" value="TreeGrafter"/>
</dbReference>
<organism evidence="4 5">
    <name type="scientific">Cronartium quercuum f. sp. fusiforme G11</name>
    <dbReference type="NCBI Taxonomy" id="708437"/>
    <lineage>
        <taxon>Eukaryota</taxon>
        <taxon>Fungi</taxon>
        <taxon>Dikarya</taxon>
        <taxon>Basidiomycota</taxon>
        <taxon>Pucciniomycotina</taxon>
        <taxon>Pucciniomycetes</taxon>
        <taxon>Pucciniales</taxon>
        <taxon>Coleosporiaceae</taxon>
        <taxon>Cronartium</taxon>
    </lineage>
</organism>
<sequence length="383" mass="43399">MLVTFSRFTITVRKHFPPNSFRSLSTSFDSVKPERVISKFPTVEHKQPKKRPALAHGPPSVLKQALKPTPSSSAREVVGEVVAYSTAEEYDVRVLQRRLADAGYSRPMYNVLGEAIWVPEWSPKSVASESSAQSEQPLAGEVFVFESGSFVSWGLSDAQAAEFLETIIRPTRALPDDPLERNPSREVEREKIESDQIDIGPTDAEPTPSSTRTILTPFPVTPSGPSERLGAPNDGLLLSKLAVSSALARACRLSRYETQLDEFLSKVEHVPMMLKTGHDSPLDKREIMARYGELLELRQGLSLKDENLLDLPEWFWEDTGAEEKHFKKILREFDFERRLRILNDKLSMGIELQERLFEFSNSVRPPMFPFYLKLQELHQMSLV</sequence>
<dbReference type="PANTHER" id="PTHR16255:SF1">
    <property type="entry name" value="REQUIRED FOR MEIOTIC NUCLEAR DIVISION PROTEIN 1 HOMOLOG"/>
    <property type="match status" value="1"/>
</dbReference>
<evidence type="ECO:0000259" key="3">
    <source>
        <dbReference type="Pfam" id="PF02582"/>
    </source>
</evidence>
<gene>
    <name evidence="4" type="ORF">CROQUDRAFT_707517</name>
</gene>
<reference evidence="4" key="1">
    <citation type="submission" date="2013-11" db="EMBL/GenBank/DDBJ databases">
        <title>Genome sequence of the fusiform rust pathogen reveals effectors for host alternation and coevolution with pine.</title>
        <authorList>
            <consortium name="DOE Joint Genome Institute"/>
            <person name="Smith K."/>
            <person name="Pendleton A."/>
            <person name="Kubisiak T."/>
            <person name="Anderson C."/>
            <person name="Salamov A."/>
            <person name="Aerts A."/>
            <person name="Riley R."/>
            <person name="Clum A."/>
            <person name="Lindquist E."/>
            <person name="Ence D."/>
            <person name="Campbell M."/>
            <person name="Kronenberg Z."/>
            <person name="Feau N."/>
            <person name="Dhillon B."/>
            <person name="Hamelin R."/>
            <person name="Burleigh J."/>
            <person name="Smith J."/>
            <person name="Yandell M."/>
            <person name="Nelson C."/>
            <person name="Grigoriev I."/>
            <person name="Davis J."/>
        </authorList>
    </citation>
    <scope>NUCLEOTIDE SEQUENCE</scope>
    <source>
        <strain evidence="4">G11</strain>
    </source>
</reference>
<evidence type="ECO:0000256" key="1">
    <source>
        <dbReference type="ARBA" id="ARBA00008306"/>
    </source>
</evidence>
<dbReference type="OrthoDB" id="242766at2759"/>
<dbReference type="GO" id="GO:0005739">
    <property type="term" value="C:mitochondrion"/>
    <property type="evidence" value="ECO:0007669"/>
    <property type="project" value="UniProtKB-ARBA"/>
</dbReference>
<protein>
    <recommendedName>
        <fullName evidence="3">DUF155 domain-containing protein</fullName>
    </recommendedName>
</protein>
<evidence type="ECO:0000313" key="4">
    <source>
        <dbReference type="EMBL" id="KAG0144904.1"/>
    </source>
</evidence>
<keyword evidence="5" id="KW-1185">Reference proteome</keyword>
<evidence type="ECO:0000256" key="2">
    <source>
        <dbReference type="SAM" id="MobiDB-lite"/>
    </source>
</evidence>
<dbReference type="Proteomes" id="UP000886653">
    <property type="component" value="Unassembled WGS sequence"/>
</dbReference>
<feature type="region of interest" description="Disordered" evidence="2">
    <location>
        <begin position="174"/>
        <end position="193"/>
    </location>
</feature>
<dbReference type="AlphaFoldDB" id="A0A9P6NIT7"/>
<dbReference type="InterPro" id="IPR003734">
    <property type="entry name" value="DUF155"/>
</dbReference>